<dbReference type="Pfam" id="PF04542">
    <property type="entry name" value="Sigma70_r2"/>
    <property type="match status" value="1"/>
</dbReference>
<sequence length="183" mass="21902">MKFRQKKTVFKDDLKPEEKFELIFRRYFFRLCCFANRYTKNVEESKEIVQDVFLQVWNKRSQLSFDDEIQFYLFRSVKNSCLNLLEHCRVENDYHASLYLLYSGHDPVGDHFMTLELKELNEHIEQAIGSLPDECRRIFLLSREKGLKYAEISKELNISVKTVETQMGRALSRLRAHLKSYLS</sequence>
<dbReference type="CDD" id="cd06171">
    <property type="entry name" value="Sigma70_r4"/>
    <property type="match status" value="1"/>
</dbReference>
<dbReference type="SUPFAM" id="SSF88659">
    <property type="entry name" value="Sigma3 and sigma4 domains of RNA polymerase sigma factors"/>
    <property type="match status" value="1"/>
</dbReference>
<evidence type="ECO:0000259" key="5">
    <source>
        <dbReference type="PROSITE" id="PS00622"/>
    </source>
</evidence>
<evidence type="ECO:0000256" key="4">
    <source>
        <dbReference type="ARBA" id="ARBA00023163"/>
    </source>
</evidence>
<accession>A0AA42C7Q8</accession>
<dbReference type="GO" id="GO:0006352">
    <property type="term" value="P:DNA-templated transcription initiation"/>
    <property type="evidence" value="ECO:0007669"/>
    <property type="project" value="InterPro"/>
</dbReference>
<dbReference type="InterPro" id="IPR014327">
    <property type="entry name" value="RNA_pol_sigma70_bacteroid"/>
</dbReference>
<keyword evidence="4" id="KW-0804">Transcription</keyword>
<dbReference type="InterPro" id="IPR013249">
    <property type="entry name" value="RNA_pol_sigma70_r4_t2"/>
</dbReference>
<reference evidence="6" key="1">
    <citation type="submission" date="2022-10" db="EMBL/GenBank/DDBJ databases">
        <title>Gaoshiqiia sediminis gen. nov., sp. nov., isolated from coastal sediment.</title>
        <authorList>
            <person name="Yu W.X."/>
            <person name="Mu D.S."/>
            <person name="Du J.Z."/>
            <person name="Liang Y.Q."/>
        </authorList>
    </citation>
    <scope>NUCLEOTIDE SEQUENCE</scope>
    <source>
        <strain evidence="6">A06</strain>
    </source>
</reference>
<dbReference type="PANTHER" id="PTHR43133">
    <property type="entry name" value="RNA POLYMERASE ECF-TYPE SIGMA FACTO"/>
    <property type="match status" value="1"/>
</dbReference>
<evidence type="ECO:0000256" key="3">
    <source>
        <dbReference type="ARBA" id="ARBA00023082"/>
    </source>
</evidence>
<dbReference type="InterPro" id="IPR039425">
    <property type="entry name" value="RNA_pol_sigma-70-like"/>
</dbReference>
<dbReference type="AlphaFoldDB" id="A0AA42C7Q8"/>
<dbReference type="InterPro" id="IPR013324">
    <property type="entry name" value="RNA_pol_sigma_r3/r4-like"/>
</dbReference>
<dbReference type="GO" id="GO:0003677">
    <property type="term" value="F:DNA binding"/>
    <property type="evidence" value="ECO:0007669"/>
    <property type="project" value="InterPro"/>
</dbReference>
<dbReference type="Proteomes" id="UP001163821">
    <property type="component" value="Unassembled WGS sequence"/>
</dbReference>
<feature type="domain" description="HTH luxR-type" evidence="5">
    <location>
        <begin position="146"/>
        <end position="173"/>
    </location>
</feature>
<keyword evidence="3" id="KW-0731">Sigma factor</keyword>
<comment type="similarity">
    <text evidence="1">Belongs to the sigma-70 factor family. ECF subfamily.</text>
</comment>
<evidence type="ECO:0000313" key="6">
    <source>
        <dbReference type="EMBL" id="MCW0481861.1"/>
    </source>
</evidence>
<organism evidence="6 7">
    <name type="scientific">Gaoshiqia sediminis</name>
    <dbReference type="NCBI Taxonomy" id="2986998"/>
    <lineage>
        <taxon>Bacteria</taxon>
        <taxon>Pseudomonadati</taxon>
        <taxon>Bacteroidota</taxon>
        <taxon>Bacteroidia</taxon>
        <taxon>Marinilabiliales</taxon>
        <taxon>Prolixibacteraceae</taxon>
        <taxon>Gaoshiqia</taxon>
    </lineage>
</organism>
<dbReference type="InterPro" id="IPR007627">
    <property type="entry name" value="RNA_pol_sigma70_r2"/>
</dbReference>
<proteinExistence type="inferred from homology"/>
<dbReference type="RefSeq" id="WP_282590471.1">
    <property type="nucleotide sequence ID" value="NZ_JAPAAF010000003.1"/>
</dbReference>
<dbReference type="NCBIfam" id="TIGR02937">
    <property type="entry name" value="sigma70-ECF"/>
    <property type="match status" value="1"/>
</dbReference>
<protein>
    <submittedName>
        <fullName evidence="6">RNA polymerase sigma-70 factor</fullName>
    </submittedName>
</protein>
<dbReference type="GO" id="GO:0016987">
    <property type="term" value="F:sigma factor activity"/>
    <property type="evidence" value="ECO:0007669"/>
    <property type="project" value="UniProtKB-KW"/>
</dbReference>
<evidence type="ECO:0000313" key="7">
    <source>
        <dbReference type="Proteomes" id="UP001163821"/>
    </source>
</evidence>
<dbReference type="PANTHER" id="PTHR43133:SF46">
    <property type="entry name" value="RNA POLYMERASE SIGMA-70 FACTOR ECF SUBFAMILY"/>
    <property type="match status" value="1"/>
</dbReference>
<dbReference type="InterPro" id="IPR036388">
    <property type="entry name" value="WH-like_DNA-bd_sf"/>
</dbReference>
<dbReference type="Gene3D" id="1.10.1740.10">
    <property type="match status" value="1"/>
</dbReference>
<dbReference type="Gene3D" id="1.10.10.10">
    <property type="entry name" value="Winged helix-like DNA-binding domain superfamily/Winged helix DNA-binding domain"/>
    <property type="match status" value="1"/>
</dbReference>
<keyword evidence="2" id="KW-0805">Transcription regulation</keyword>
<dbReference type="Pfam" id="PF08281">
    <property type="entry name" value="Sigma70_r4_2"/>
    <property type="match status" value="1"/>
</dbReference>
<dbReference type="EMBL" id="JAPAAF010000003">
    <property type="protein sequence ID" value="MCW0481861.1"/>
    <property type="molecule type" value="Genomic_DNA"/>
</dbReference>
<dbReference type="SUPFAM" id="SSF88946">
    <property type="entry name" value="Sigma2 domain of RNA polymerase sigma factors"/>
    <property type="match status" value="1"/>
</dbReference>
<dbReference type="PROSITE" id="PS00622">
    <property type="entry name" value="HTH_LUXR_1"/>
    <property type="match status" value="1"/>
</dbReference>
<keyword evidence="7" id="KW-1185">Reference proteome</keyword>
<comment type="caution">
    <text evidence="6">The sequence shown here is derived from an EMBL/GenBank/DDBJ whole genome shotgun (WGS) entry which is preliminary data.</text>
</comment>
<dbReference type="InterPro" id="IPR014284">
    <property type="entry name" value="RNA_pol_sigma-70_dom"/>
</dbReference>
<dbReference type="InterPro" id="IPR000792">
    <property type="entry name" value="Tscrpt_reg_LuxR_C"/>
</dbReference>
<gene>
    <name evidence="6" type="ORF">N2K84_03905</name>
</gene>
<name>A0AA42C7Q8_9BACT</name>
<evidence type="ECO:0000256" key="2">
    <source>
        <dbReference type="ARBA" id="ARBA00023015"/>
    </source>
</evidence>
<evidence type="ECO:0000256" key="1">
    <source>
        <dbReference type="ARBA" id="ARBA00010641"/>
    </source>
</evidence>
<dbReference type="InterPro" id="IPR013325">
    <property type="entry name" value="RNA_pol_sigma_r2"/>
</dbReference>
<dbReference type="NCBIfam" id="TIGR02985">
    <property type="entry name" value="Sig70_bacteroi1"/>
    <property type="match status" value="1"/>
</dbReference>